<dbReference type="InterPro" id="IPR025672">
    <property type="entry name" value="Sigma_reg_C_dom"/>
</dbReference>
<dbReference type="InterPro" id="IPR029101">
    <property type="entry name" value="Sigma_reg_N"/>
</dbReference>
<sequence length="346" mass="39839">MKEDNDNVLDGLKETDESTLDKKSARKMVWRTRLSIGFTVIRTLVIIFLLYAAYMIPVNMYYDMSGKQAGFDRLVTTLVETRHPGVEVDYMHGSSAEINPFLTQSTSLKLYRNVGEWDVVVGEVEAKKRLFGKVNVKMNFDNEYLNGNDIKAFAIPPKLLDRDPANIESGSKDMLKDQIAKIDDGHVAQVQFSVKKVMKPKAMLEALEGYDVRVFRMPVYGGELTEFDITNYGSGQTRLAQSFLLRPQVVYDDNNRHSSSVSSLSNVTLERSKEQFYKDIEWLINNGNYNDRNIDQKRLNYIREHGMQVYGAVVTGPIREIEKLMEEEQFYQFRLGGIEVWNWYEG</sequence>
<keyword evidence="5" id="KW-1185">Reference proteome</keyword>
<evidence type="ECO:0000313" key="4">
    <source>
        <dbReference type="EMBL" id="MFD2761212.1"/>
    </source>
</evidence>
<keyword evidence="1" id="KW-0812">Transmembrane</keyword>
<dbReference type="EMBL" id="JBHUNA010000020">
    <property type="protein sequence ID" value="MFD2761212.1"/>
    <property type="molecule type" value="Genomic_DNA"/>
</dbReference>
<gene>
    <name evidence="4" type="ORF">ACFSUO_09540</name>
</gene>
<keyword evidence="1" id="KW-0472">Membrane</keyword>
<proteinExistence type="predicted"/>
<evidence type="ECO:0000259" key="2">
    <source>
        <dbReference type="Pfam" id="PF13791"/>
    </source>
</evidence>
<dbReference type="Proteomes" id="UP001597502">
    <property type="component" value="Unassembled WGS sequence"/>
</dbReference>
<evidence type="ECO:0000259" key="3">
    <source>
        <dbReference type="Pfam" id="PF13800"/>
    </source>
</evidence>
<feature type="transmembrane region" description="Helical" evidence="1">
    <location>
        <begin position="34"/>
        <end position="56"/>
    </location>
</feature>
<name>A0ABW5V992_9BACI</name>
<reference evidence="5" key="1">
    <citation type="journal article" date="2019" name="Int. J. Syst. Evol. Microbiol.">
        <title>The Global Catalogue of Microorganisms (GCM) 10K type strain sequencing project: providing services to taxonomists for standard genome sequencing and annotation.</title>
        <authorList>
            <consortium name="The Broad Institute Genomics Platform"/>
            <consortium name="The Broad Institute Genome Sequencing Center for Infectious Disease"/>
            <person name="Wu L."/>
            <person name="Ma J."/>
        </authorList>
    </citation>
    <scope>NUCLEOTIDE SEQUENCE [LARGE SCALE GENOMIC DNA]</scope>
    <source>
        <strain evidence="5">TISTR 1535</strain>
    </source>
</reference>
<keyword evidence="1" id="KW-1133">Transmembrane helix</keyword>
<evidence type="ECO:0000256" key="1">
    <source>
        <dbReference type="SAM" id="Phobius"/>
    </source>
</evidence>
<dbReference type="RefSeq" id="WP_382393467.1">
    <property type="nucleotide sequence ID" value="NZ_JBHUNA010000020.1"/>
</dbReference>
<dbReference type="Pfam" id="PF13800">
    <property type="entry name" value="Sigma_reg_N"/>
    <property type="match status" value="1"/>
</dbReference>
<accession>A0ABW5V992</accession>
<feature type="domain" description="Sigma factor regulator C-terminal" evidence="2">
    <location>
        <begin position="180"/>
        <end position="336"/>
    </location>
</feature>
<dbReference type="Pfam" id="PF13791">
    <property type="entry name" value="Sigma_reg_C"/>
    <property type="match status" value="1"/>
</dbReference>
<organism evidence="4 5">
    <name type="scientific">Lentibacillus juripiscarius</name>
    <dbReference type="NCBI Taxonomy" id="257446"/>
    <lineage>
        <taxon>Bacteria</taxon>
        <taxon>Bacillati</taxon>
        <taxon>Bacillota</taxon>
        <taxon>Bacilli</taxon>
        <taxon>Bacillales</taxon>
        <taxon>Bacillaceae</taxon>
        <taxon>Lentibacillus</taxon>
    </lineage>
</organism>
<comment type="caution">
    <text evidence="4">The sequence shown here is derived from an EMBL/GenBank/DDBJ whole genome shotgun (WGS) entry which is preliminary data.</text>
</comment>
<protein>
    <submittedName>
        <fullName evidence="4">Anti sigma factor C-terminal domain-containing protein</fullName>
    </submittedName>
</protein>
<feature type="domain" description="Sigma factor regulator N-terminal" evidence="3">
    <location>
        <begin position="22"/>
        <end position="116"/>
    </location>
</feature>
<evidence type="ECO:0000313" key="5">
    <source>
        <dbReference type="Proteomes" id="UP001597502"/>
    </source>
</evidence>